<evidence type="ECO:0000256" key="1">
    <source>
        <dbReference type="ARBA" id="ARBA00004442"/>
    </source>
</evidence>
<evidence type="ECO:0000259" key="7">
    <source>
        <dbReference type="Pfam" id="PF07980"/>
    </source>
</evidence>
<keyword evidence="10" id="KW-1185">Reference proteome</keyword>
<evidence type="ECO:0000256" key="2">
    <source>
        <dbReference type="ARBA" id="ARBA00006275"/>
    </source>
</evidence>
<evidence type="ECO:0000259" key="8">
    <source>
        <dbReference type="Pfam" id="PF14322"/>
    </source>
</evidence>
<evidence type="ECO:0000256" key="6">
    <source>
        <dbReference type="SAM" id="SignalP"/>
    </source>
</evidence>
<sequence length="463" mass="51187">MKKYTTILLTLLGLSVFTACEDSLDLQPTTAIDAGEAVVDYTTLSRAALGAYSALQSSNYYGQRYLLYQDLYSDNLSFSGTFTTDREVANRNIDASNLQISSTWAAIYTLINRANTVIRQADQLDNITTQQRDNIKGQMLVLRGLAYFDLVKVFGGVPVIQTPTTVIEEIQFEAKSTQAQVYDAIISDLKMAESILPSNVGSPQVANIWAAKALLARVYLQRGSNAEAATYASDVIMNSPYELEANFADIFSNEGNSEVILEVDFTLNDQNVLGSASDPSTPGQKFYVSTEAYNALQASDANAQNASTPTMQYEDERFEATTTLQGTRRRLIKYSDIVNNADDVPVIRLAEMYLIRAEANARQGIAVGAASPQVIQDINTIRTRAGLNPVLTLTNAAALNEILEQRRLEFIGEGLRFIDLKRYNITCLELEFCEDDNTAYRNLWPIPLQQIEVNPALTQNPGY</sequence>
<evidence type="ECO:0000256" key="4">
    <source>
        <dbReference type="ARBA" id="ARBA00023136"/>
    </source>
</evidence>
<dbReference type="CDD" id="cd08977">
    <property type="entry name" value="SusD"/>
    <property type="match status" value="1"/>
</dbReference>
<evidence type="ECO:0000313" key="10">
    <source>
        <dbReference type="Proteomes" id="UP000266005"/>
    </source>
</evidence>
<keyword evidence="4" id="KW-0472">Membrane</keyword>
<comment type="caution">
    <text evidence="9">The sequence shown here is derived from an EMBL/GenBank/DDBJ whole genome shotgun (WGS) entry which is preliminary data.</text>
</comment>
<evidence type="ECO:0000256" key="5">
    <source>
        <dbReference type="ARBA" id="ARBA00023237"/>
    </source>
</evidence>
<dbReference type="InterPro" id="IPR012944">
    <property type="entry name" value="SusD_RagB_dom"/>
</dbReference>
<dbReference type="SUPFAM" id="SSF48452">
    <property type="entry name" value="TPR-like"/>
    <property type="match status" value="1"/>
</dbReference>
<dbReference type="Gene3D" id="1.25.40.390">
    <property type="match status" value="1"/>
</dbReference>
<dbReference type="Proteomes" id="UP000266005">
    <property type="component" value="Unassembled WGS sequence"/>
</dbReference>
<dbReference type="Pfam" id="PF07980">
    <property type="entry name" value="SusD_RagB"/>
    <property type="match status" value="1"/>
</dbReference>
<reference evidence="10" key="1">
    <citation type="submission" date="2018-08" db="EMBL/GenBank/DDBJ databases">
        <title>Mucilaginibacter sp. MYSH2.</title>
        <authorList>
            <person name="Seo T."/>
        </authorList>
    </citation>
    <scope>NUCLEOTIDE SEQUENCE [LARGE SCALE GENOMIC DNA]</scope>
    <source>
        <strain evidence="10">KIRAN</strain>
    </source>
</reference>
<keyword evidence="3 6" id="KW-0732">Signal</keyword>
<comment type="similarity">
    <text evidence="2">Belongs to the SusD family.</text>
</comment>
<organism evidence="9 10">
    <name type="scientific">Pontibacter oryzae</name>
    <dbReference type="NCBI Taxonomy" id="2304593"/>
    <lineage>
        <taxon>Bacteria</taxon>
        <taxon>Pseudomonadati</taxon>
        <taxon>Bacteroidota</taxon>
        <taxon>Cytophagia</taxon>
        <taxon>Cytophagales</taxon>
        <taxon>Hymenobacteraceae</taxon>
        <taxon>Pontibacter</taxon>
    </lineage>
</organism>
<accession>A0A399SF43</accession>
<evidence type="ECO:0000313" key="9">
    <source>
        <dbReference type="EMBL" id="RIJ42736.1"/>
    </source>
</evidence>
<dbReference type="EMBL" id="QWGE01000001">
    <property type="protein sequence ID" value="RIJ42736.1"/>
    <property type="molecule type" value="Genomic_DNA"/>
</dbReference>
<dbReference type="InterPro" id="IPR033985">
    <property type="entry name" value="SusD-like_N"/>
</dbReference>
<dbReference type="Pfam" id="PF14322">
    <property type="entry name" value="SusD-like_3"/>
    <property type="match status" value="1"/>
</dbReference>
<dbReference type="AlphaFoldDB" id="A0A399SF43"/>
<keyword evidence="5" id="KW-0998">Cell outer membrane</keyword>
<dbReference type="GO" id="GO:0009279">
    <property type="term" value="C:cell outer membrane"/>
    <property type="evidence" value="ECO:0007669"/>
    <property type="project" value="UniProtKB-SubCell"/>
</dbReference>
<feature type="chain" id="PRO_5017352559" evidence="6">
    <location>
        <begin position="22"/>
        <end position="463"/>
    </location>
</feature>
<protein>
    <submittedName>
        <fullName evidence="9">RagB/SusD family nutrient uptake outer membrane protein</fullName>
    </submittedName>
</protein>
<proteinExistence type="inferred from homology"/>
<feature type="domain" description="SusD-like N-terminal" evidence="8">
    <location>
        <begin position="49"/>
        <end position="220"/>
    </location>
</feature>
<name>A0A399SF43_9BACT</name>
<gene>
    <name evidence="9" type="ORF">D1627_02495</name>
</gene>
<dbReference type="PROSITE" id="PS51257">
    <property type="entry name" value="PROKAR_LIPOPROTEIN"/>
    <property type="match status" value="1"/>
</dbReference>
<feature type="domain" description="RagB/SusD" evidence="7">
    <location>
        <begin position="282"/>
        <end position="463"/>
    </location>
</feature>
<comment type="subcellular location">
    <subcellularLocation>
        <location evidence="1">Cell outer membrane</location>
    </subcellularLocation>
</comment>
<dbReference type="RefSeq" id="WP_119430618.1">
    <property type="nucleotide sequence ID" value="NZ_QWGE01000001.1"/>
</dbReference>
<evidence type="ECO:0000256" key="3">
    <source>
        <dbReference type="ARBA" id="ARBA00022729"/>
    </source>
</evidence>
<feature type="signal peptide" evidence="6">
    <location>
        <begin position="1"/>
        <end position="21"/>
    </location>
</feature>
<dbReference type="InterPro" id="IPR011990">
    <property type="entry name" value="TPR-like_helical_dom_sf"/>
</dbReference>
<dbReference type="OrthoDB" id="9792139at2"/>